<proteinExistence type="predicted"/>
<dbReference type="EMBL" id="LXQA010498163">
    <property type="protein sequence ID" value="MCI55554.1"/>
    <property type="molecule type" value="Genomic_DNA"/>
</dbReference>
<reference evidence="2 3" key="1">
    <citation type="journal article" date="2018" name="Front. Plant Sci.">
        <title>Red Clover (Trifolium pratense) and Zigzag Clover (T. medium) - A Picture of Genomic Similarities and Differences.</title>
        <authorList>
            <person name="Dluhosova J."/>
            <person name="Istvanek J."/>
            <person name="Nedelnik J."/>
            <person name="Repkova J."/>
        </authorList>
    </citation>
    <scope>NUCLEOTIDE SEQUENCE [LARGE SCALE GENOMIC DNA]</scope>
    <source>
        <strain evidence="3">cv. 10/8</strain>
        <tissue evidence="2">Leaf</tissue>
    </source>
</reference>
<organism evidence="2 3">
    <name type="scientific">Trifolium medium</name>
    <dbReference type="NCBI Taxonomy" id="97028"/>
    <lineage>
        <taxon>Eukaryota</taxon>
        <taxon>Viridiplantae</taxon>
        <taxon>Streptophyta</taxon>
        <taxon>Embryophyta</taxon>
        <taxon>Tracheophyta</taxon>
        <taxon>Spermatophyta</taxon>
        <taxon>Magnoliopsida</taxon>
        <taxon>eudicotyledons</taxon>
        <taxon>Gunneridae</taxon>
        <taxon>Pentapetalae</taxon>
        <taxon>rosids</taxon>
        <taxon>fabids</taxon>
        <taxon>Fabales</taxon>
        <taxon>Fabaceae</taxon>
        <taxon>Papilionoideae</taxon>
        <taxon>50 kb inversion clade</taxon>
        <taxon>NPAAA clade</taxon>
        <taxon>Hologalegina</taxon>
        <taxon>IRL clade</taxon>
        <taxon>Trifolieae</taxon>
        <taxon>Trifolium</taxon>
    </lineage>
</organism>
<evidence type="ECO:0000313" key="2">
    <source>
        <dbReference type="EMBL" id="MCI55554.1"/>
    </source>
</evidence>
<name>A0A392T4W7_9FABA</name>
<sequence>RSVTEFYSDLKVLWEELEIYSSIPKLAVVESSVLVMLMLCALLDTITISYIQFVS</sequence>
<keyword evidence="1" id="KW-1133">Transmembrane helix</keyword>
<keyword evidence="1" id="KW-0812">Transmembrane</keyword>
<dbReference type="AlphaFoldDB" id="A0A392T4W7"/>
<feature type="transmembrane region" description="Helical" evidence="1">
    <location>
        <begin position="33"/>
        <end position="53"/>
    </location>
</feature>
<accession>A0A392T4W7</accession>
<keyword evidence="3" id="KW-1185">Reference proteome</keyword>
<feature type="non-terminal residue" evidence="2">
    <location>
        <position position="1"/>
    </location>
</feature>
<evidence type="ECO:0000256" key="1">
    <source>
        <dbReference type="SAM" id="Phobius"/>
    </source>
</evidence>
<protein>
    <submittedName>
        <fullName evidence="2">Uncharacterized protein</fullName>
    </submittedName>
</protein>
<comment type="caution">
    <text evidence="2">The sequence shown here is derived from an EMBL/GenBank/DDBJ whole genome shotgun (WGS) entry which is preliminary data.</text>
</comment>
<evidence type="ECO:0000313" key="3">
    <source>
        <dbReference type="Proteomes" id="UP000265520"/>
    </source>
</evidence>
<dbReference type="Proteomes" id="UP000265520">
    <property type="component" value="Unassembled WGS sequence"/>
</dbReference>
<keyword evidence="1" id="KW-0472">Membrane</keyword>